<dbReference type="AlphaFoldDB" id="A0A1S8RLI8"/>
<comment type="caution">
    <text evidence="1">The sequence shown here is derived from an EMBL/GenBank/DDBJ whole genome shotgun (WGS) entry which is preliminary data.</text>
</comment>
<dbReference type="RefSeq" id="WP_162680611.1">
    <property type="nucleotide sequence ID" value="NZ_JABSWC010000001.1"/>
</dbReference>
<dbReference type="Proteomes" id="UP000822184">
    <property type="component" value="Unassembled WGS sequence"/>
</dbReference>
<name>A0A1S8RLI8_CLOBE</name>
<evidence type="ECO:0000313" key="1">
    <source>
        <dbReference type="EMBL" id="NSB15389.1"/>
    </source>
</evidence>
<sequence>MIGFIGVHLSMFSMGMMQLVLATALPYIYNWWPNPIHFAKDETIYKLINIRI</sequence>
<reference evidence="1" key="1">
    <citation type="submission" date="2020-06" db="EMBL/GenBank/DDBJ databases">
        <title>Genomic insights into acetone-butanol-ethanol (ABE) fermentation by sequencing solventogenic clostridia strains.</title>
        <authorList>
            <person name="Brown S."/>
        </authorList>
    </citation>
    <scope>NUCLEOTIDE SEQUENCE</scope>
    <source>
        <strain evidence="1">DJ123</strain>
    </source>
</reference>
<accession>A0A1S8RLI8</accession>
<proteinExistence type="predicted"/>
<evidence type="ECO:0000313" key="2">
    <source>
        <dbReference type="Proteomes" id="UP000822184"/>
    </source>
</evidence>
<gene>
    <name evidence="1" type="ORF">BCD95_003648</name>
</gene>
<protein>
    <submittedName>
        <fullName evidence="1">Uncharacterized protein</fullName>
    </submittedName>
</protein>
<dbReference type="EMBL" id="JABTDW010000001">
    <property type="protein sequence ID" value="NSB15389.1"/>
    <property type="molecule type" value="Genomic_DNA"/>
</dbReference>
<organism evidence="1 2">
    <name type="scientific">Clostridium beijerinckii</name>
    <name type="common">Clostridium MP</name>
    <dbReference type="NCBI Taxonomy" id="1520"/>
    <lineage>
        <taxon>Bacteria</taxon>
        <taxon>Bacillati</taxon>
        <taxon>Bacillota</taxon>
        <taxon>Clostridia</taxon>
        <taxon>Eubacteriales</taxon>
        <taxon>Clostridiaceae</taxon>
        <taxon>Clostridium</taxon>
    </lineage>
</organism>